<evidence type="ECO:0000313" key="12">
    <source>
        <dbReference type="EMBL" id="GBF93220.1"/>
    </source>
</evidence>
<evidence type="ECO:0000256" key="1">
    <source>
        <dbReference type="ARBA" id="ARBA00001917"/>
    </source>
</evidence>
<dbReference type="InterPro" id="IPR017938">
    <property type="entry name" value="Riboflavin_synthase-like_b-brl"/>
</dbReference>
<keyword evidence="9" id="KW-0812">Transmembrane</keyword>
<dbReference type="InterPro" id="IPR039261">
    <property type="entry name" value="FNR_nucleotide-bd"/>
</dbReference>
<evidence type="ECO:0000256" key="9">
    <source>
        <dbReference type="SAM" id="Phobius"/>
    </source>
</evidence>
<dbReference type="EC" id="1.6.2.4" evidence="8"/>
<dbReference type="Pfam" id="PF00258">
    <property type="entry name" value="Flavodoxin_1"/>
    <property type="match status" value="1"/>
</dbReference>
<dbReference type="SUPFAM" id="SSF63380">
    <property type="entry name" value="Riboflavin synthase domain-like"/>
    <property type="match status" value="1"/>
</dbReference>
<evidence type="ECO:0000256" key="5">
    <source>
        <dbReference type="ARBA" id="ARBA00022827"/>
    </source>
</evidence>
<dbReference type="PROSITE" id="PS50902">
    <property type="entry name" value="FLAVODOXIN_LIKE"/>
    <property type="match status" value="1"/>
</dbReference>
<keyword evidence="3" id="KW-0285">Flavoprotein</keyword>
<dbReference type="Gene3D" id="3.40.50.360">
    <property type="match status" value="1"/>
</dbReference>
<dbReference type="GO" id="GO:0003958">
    <property type="term" value="F:NADPH-hemoprotein reductase activity"/>
    <property type="evidence" value="ECO:0007669"/>
    <property type="project" value="UniProtKB-EC"/>
</dbReference>
<keyword evidence="6" id="KW-0521">NADP</keyword>
<dbReference type="PROSITE" id="PS51384">
    <property type="entry name" value="FAD_FR"/>
    <property type="match status" value="1"/>
</dbReference>
<dbReference type="Pfam" id="PF00667">
    <property type="entry name" value="FAD_binding_1"/>
    <property type="match status" value="1"/>
</dbReference>
<protein>
    <recommendedName>
        <fullName evidence="8">NADPH--hemoprotein reductase</fullName>
        <ecNumber evidence="8">1.6.2.4</ecNumber>
    </recommendedName>
</protein>
<dbReference type="PRINTS" id="PR00369">
    <property type="entry name" value="FLAVODOXIN"/>
</dbReference>
<evidence type="ECO:0000256" key="4">
    <source>
        <dbReference type="ARBA" id="ARBA00022643"/>
    </source>
</evidence>
<dbReference type="InterPro" id="IPR029039">
    <property type="entry name" value="Flavoprotein-like_sf"/>
</dbReference>
<dbReference type="SUPFAM" id="SSF52218">
    <property type="entry name" value="Flavoproteins"/>
    <property type="match status" value="1"/>
</dbReference>
<feature type="domain" description="FAD-binding FR-type" evidence="11">
    <location>
        <begin position="264"/>
        <end position="501"/>
    </location>
</feature>
<dbReference type="Pfam" id="PF00175">
    <property type="entry name" value="NAD_binding_1"/>
    <property type="match status" value="1"/>
</dbReference>
<keyword evidence="5" id="KW-0274">FAD</keyword>
<evidence type="ECO:0000256" key="8">
    <source>
        <dbReference type="ARBA" id="ARBA00023797"/>
    </source>
</evidence>
<dbReference type="InterPro" id="IPR001433">
    <property type="entry name" value="OxRdtase_FAD/NAD-bd"/>
</dbReference>
<comment type="cofactor">
    <cofactor evidence="1">
        <name>FMN</name>
        <dbReference type="ChEBI" id="CHEBI:58210"/>
    </cofactor>
</comment>
<dbReference type="PRINTS" id="PR00371">
    <property type="entry name" value="FPNCR"/>
</dbReference>
<dbReference type="GO" id="GO:0010181">
    <property type="term" value="F:FMN binding"/>
    <property type="evidence" value="ECO:0007669"/>
    <property type="project" value="InterPro"/>
</dbReference>
<keyword evidence="9" id="KW-0472">Membrane</keyword>
<proteinExistence type="predicted"/>
<organism evidence="12 13">
    <name type="scientific">Raphidocelis subcapitata</name>
    <dbReference type="NCBI Taxonomy" id="307507"/>
    <lineage>
        <taxon>Eukaryota</taxon>
        <taxon>Viridiplantae</taxon>
        <taxon>Chlorophyta</taxon>
        <taxon>core chlorophytes</taxon>
        <taxon>Chlorophyceae</taxon>
        <taxon>CS clade</taxon>
        <taxon>Sphaeropleales</taxon>
        <taxon>Selenastraceae</taxon>
        <taxon>Raphidocelis</taxon>
    </lineage>
</organism>
<evidence type="ECO:0000256" key="2">
    <source>
        <dbReference type="ARBA" id="ARBA00001974"/>
    </source>
</evidence>
<dbReference type="InterPro" id="IPR017927">
    <property type="entry name" value="FAD-bd_FR_type"/>
</dbReference>
<dbReference type="STRING" id="307507.A0A2V0P5T5"/>
<dbReference type="InParanoid" id="A0A2V0P5T5"/>
<dbReference type="GO" id="GO:0005829">
    <property type="term" value="C:cytosol"/>
    <property type="evidence" value="ECO:0007669"/>
    <property type="project" value="TreeGrafter"/>
</dbReference>
<dbReference type="InterPro" id="IPR001094">
    <property type="entry name" value="Flavdoxin-like"/>
</dbReference>
<accession>A0A2V0P5T5</accession>
<dbReference type="Gene3D" id="2.40.30.10">
    <property type="entry name" value="Translation factors"/>
    <property type="match status" value="1"/>
</dbReference>
<dbReference type="Gene3D" id="3.40.50.80">
    <property type="entry name" value="Nucleotide-binding domain of ferredoxin-NADP reductase (FNR) module"/>
    <property type="match status" value="1"/>
</dbReference>
<feature type="domain" description="Flavodoxin-like" evidence="10">
    <location>
        <begin position="58"/>
        <end position="211"/>
    </location>
</feature>
<keyword evidence="7" id="KW-0560">Oxidoreductase</keyword>
<dbReference type="Proteomes" id="UP000247498">
    <property type="component" value="Unassembled WGS sequence"/>
</dbReference>
<dbReference type="EMBL" id="BDRX01000039">
    <property type="protein sequence ID" value="GBF93220.1"/>
    <property type="molecule type" value="Genomic_DNA"/>
</dbReference>
<comment type="caution">
    <text evidence="12">The sequence shown here is derived from an EMBL/GenBank/DDBJ whole genome shotgun (WGS) entry which is preliminary data.</text>
</comment>
<evidence type="ECO:0000259" key="10">
    <source>
        <dbReference type="PROSITE" id="PS50902"/>
    </source>
</evidence>
<dbReference type="AlphaFoldDB" id="A0A2V0P5T5"/>
<keyword evidence="4" id="KW-0288">FMN</keyword>
<comment type="cofactor">
    <cofactor evidence="2">
        <name>FAD</name>
        <dbReference type="ChEBI" id="CHEBI:57692"/>
    </cofactor>
</comment>
<keyword evidence="13" id="KW-1185">Reference proteome</keyword>
<dbReference type="GO" id="GO:0050660">
    <property type="term" value="F:flavin adenine dinucleotide binding"/>
    <property type="evidence" value="ECO:0007669"/>
    <property type="project" value="TreeGrafter"/>
</dbReference>
<name>A0A2V0P5T5_9CHLO</name>
<reference evidence="12 13" key="1">
    <citation type="journal article" date="2018" name="Sci. Rep.">
        <title>Raphidocelis subcapitata (=Pseudokirchneriella subcapitata) provides an insight into genome evolution and environmental adaptations in the Sphaeropleales.</title>
        <authorList>
            <person name="Suzuki S."/>
            <person name="Yamaguchi H."/>
            <person name="Nakajima N."/>
            <person name="Kawachi M."/>
        </authorList>
    </citation>
    <scope>NUCLEOTIDE SEQUENCE [LARGE SCALE GENOMIC DNA]</scope>
    <source>
        <strain evidence="12 13">NIES-35</strain>
    </source>
</reference>
<dbReference type="PANTHER" id="PTHR19384">
    <property type="entry name" value="NITRIC OXIDE SYNTHASE-RELATED"/>
    <property type="match status" value="1"/>
</dbReference>
<evidence type="ECO:0000256" key="7">
    <source>
        <dbReference type="ARBA" id="ARBA00023002"/>
    </source>
</evidence>
<dbReference type="InterPro" id="IPR003097">
    <property type="entry name" value="CysJ-like_FAD-binding"/>
</dbReference>
<dbReference type="FunCoup" id="A0A2V0P5T5">
    <property type="interactions" value="1976"/>
</dbReference>
<dbReference type="InterPro" id="IPR001709">
    <property type="entry name" value="Flavoprot_Pyr_Nucl_cyt_Rdtase"/>
</dbReference>
<dbReference type="Gene3D" id="1.20.990.10">
    <property type="entry name" value="NADPH-cytochrome p450 Reductase, Chain A, domain 3"/>
    <property type="match status" value="1"/>
</dbReference>
<keyword evidence="9" id="KW-1133">Transmembrane helix</keyword>
<dbReference type="OrthoDB" id="1856718at2759"/>
<evidence type="ECO:0000256" key="3">
    <source>
        <dbReference type="ARBA" id="ARBA00022630"/>
    </source>
</evidence>
<gene>
    <name evidence="12" type="ORF">Rsub_05952</name>
</gene>
<dbReference type="SUPFAM" id="SSF52343">
    <property type="entry name" value="Ferredoxin reductase-like, C-terminal NADP-linked domain"/>
    <property type="match status" value="1"/>
</dbReference>
<dbReference type="PANTHER" id="PTHR19384:SF17">
    <property type="entry name" value="NADPH--CYTOCHROME P450 REDUCTASE"/>
    <property type="match status" value="1"/>
</dbReference>
<sequence>MEPHAVGVLALVVIIVLFVLLKFKGSGGGASAGGKGGKGSSTKTVVDVEAESDSKPVVRILYGTQTGTAERFSKALGAELRRKYGESTTVDVLDVENYKKPEARLPKERLVLFLVATYGDGEPTDNAADFYTWITSEAEAVENGEKEAYMQDVTYGVFGLGNKQYEHFNAVGKRFEKCMDVLGASSVVRRGDGDDDDCIDDDFEKWQAELLEALEGASHLVGAASAEGAAVAEAPEYAAEILSGPVAKSALAAPFRSGTGASAASPFLATIAEVRELHTAASDRSCIHAEIDISGAKGLSYTTGDHVGVYAENAPAVVAEAAELLGLPLDTVFRLTTPAGASGLAEPFAGPIALRDALACFADLLSSPHKENLAALAGAAADADEKARLLHLAGAAGKADFSEYVTKQHRSLLEVMRDFPSAKPGLGLFFGSVAPRLQPRFYSISSSSTAHPKSVHVTCSVVRDVMPTGRVHDGVCSSWLAAAKRGAAVPVFIRHSHFRLPEDDHAPIIMVGPGTGLAPFRGFLQERQALIDDAAELGPSLLFFGCRNRAHDFLYEAELRAFEESGALGKLHVAFSREGAAKDYVQHHLRREGARVWELLKRPSTCLYVCGDAKAMAKDVHRALIEVVAEHGGMSGTQAEAWVKDFTDKGRYMRDVW</sequence>
<evidence type="ECO:0000313" key="13">
    <source>
        <dbReference type="Proteomes" id="UP000247498"/>
    </source>
</evidence>
<dbReference type="InterPro" id="IPR023173">
    <property type="entry name" value="NADPH_Cyt_P450_Rdtase_alpha"/>
</dbReference>
<dbReference type="FunFam" id="3.40.50.80:FF:000001">
    <property type="entry name" value="NADPH--cytochrome P450 reductase 1"/>
    <property type="match status" value="1"/>
</dbReference>
<dbReference type="InterPro" id="IPR008254">
    <property type="entry name" value="Flavodoxin/NO_synth"/>
</dbReference>
<feature type="transmembrane region" description="Helical" evidence="9">
    <location>
        <begin position="6"/>
        <end position="23"/>
    </location>
</feature>
<evidence type="ECO:0000259" key="11">
    <source>
        <dbReference type="PROSITE" id="PS51384"/>
    </source>
</evidence>
<evidence type="ECO:0000256" key="6">
    <source>
        <dbReference type="ARBA" id="ARBA00022857"/>
    </source>
</evidence>